<feature type="domain" description="Inhibitor I9" evidence="11">
    <location>
        <begin position="51"/>
        <end position="129"/>
    </location>
</feature>
<dbReference type="InterPro" id="IPR000209">
    <property type="entry name" value="Peptidase_S8/S53_dom"/>
</dbReference>
<dbReference type="GO" id="GO:0009609">
    <property type="term" value="P:response to symbiotic bacterium"/>
    <property type="evidence" value="ECO:0007669"/>
    <property type="project" value="UniProtKB-ARBA"/>
</dbReference>
<feature type="active site" description="Charge relay system" evidence="8 9">
    <location>
        <position position="239"/>
    </location>
</feature>
<feature type="active site" description="Charge relay system" evidence="8 9">
    <location>
        <position position="164"/>
    </location>
</feature>
<keyword evidence="5" id="KW-0732">Signal</keyword>
<dbReference type="Gene3D" id="2.60.40.2310">
    <property type="match status" value="1"/>
</dbReference>
<dbReference type="CDD" id="cd02120">
    <property type="entry name" value="PA_subtilisin_like"/>
    <property type="match status" value="1"/>
</dbReference>
<evidence type="ECO:0000259" key="10">
    <source>
        <dbReference type="Pfam" id="PF00082"/>
    </source>
</evidence>
<feature type="domain" description="Peptidase S8/S53" evidence="10">
    <location>
        <begin position="156"/>
        <end position="648"/>
    </location>
</feature>
<keyword evidence="3" id="KW-0964">Secreted</keyword>
<dbReference type="PANTHER" id="PTHR10795">
    <property type="entry name" value="PROPROTEIN CONVERTASE SUBTILISIN/KEXIN"/>
    <property type="match status" value="1"/>
</dbReference>
<dbReference type="InterPro" id="IPR041469">
    <property type="entry name" value="Subtilisin-like_FN3"/>
</dbReference>
<comment type="similarity">
    <text evidence="2 9">Belongs to the peptidase S8 family.</text>
</comment>
<dbReference type="InterPro" id="IPR023828">
    <property type="entry name" value="Peptidase_S8_Ser-AS"/>
</dbReference>
<dbReference type="InterPro" id="IPR010259">
    <property type="entry name" value="S8pro/Inhibitor_I9"/>
</dbReference>
<evidence type="ECO:0000313" key="13">
    <source>
        <dbReference type="EMBL" id="KAK7836089.1"/>
    </source>
</evidence>
<dbReference type="Pfam" id="PF17766">
    <property type="entry name" value="fn3_6"/>
    <property type="match status" value="1"/>
</dbReference>
<dbReference type="InterPro" id="IPR037045">
    <property type="entry name" value="S8pro/Inhibitor_I9_sf"/>
</dbReference>
<gene>
    <name evidence="13" type="primary">SBT3.6_0</name>
    <name evidence="13" type="ORF">CFP56_022983</name>
</gene>
<dbReference type="InterPro" id="IPR045051">
    <property type="entry name" value="SBT"/>
</dbReference>
<evidence type="ECO:0000256" key="9">
    <source>
        <dbReference type="PROSITE-ProRule" id="PRU01240"/>
    </source>
</evidence>
<sequence length="833" mass="89441">MSNNQTRSFFIVGFRVQRSLMASLRFHSIILLVLAMQLQPLVHVALASTNVHIVYMGERQHDEPELVQVSHHEVLSNILGSHEAAKESILYSYKHGFSGFAAVLTESQAKLIADFPGVVRVVPNRVLSLQTTRSWDFLQVKPHIGNGILSMSHSGIGSIIGVLDTGIWPESESFKDEGMGKVPSRWKGICQIGEKFNHSHCNRKIIGARWYVKGYEAEFGKLNTSDGVEYLSPRDAAGHGTHTASTAAGLLVEKASFMGLAQGLARGGAPSAWLAVYKVCWSIGGCSSADLLAAFDDAIFDGVDVLSVSLGSPPPLSAYVEDVLSIGSFHAVTKGISVVCSAGNSGPYPQTVINTAPWIITVAASTIDRAFPTAIIMGNNQTLVGQAFHTMKDMNKFHPIVYGDDIAASGAVDGSARSCDSGTLNATLARGKVVLCFQSRSQRSAIIALSTVLDVQAAGLIFAQFPTKDVAISWDIPCVQVDFAIGTSLLTYIGMTSNDPLLRHQEVLYKILCCVVPSGKEGCCALLFSDPDDKCNPVVKFSLTKTAVGQQISPEVAFFSSRGPSSLSPSVLKPDIAAPGVNILASWSPASLFPTAMTQPPPLNFNIESGTSMACPHISGIVALLKAIHPTWSPAAIKSALVTTASLEDEYGQCIVAEGAPHKKADPFDYGGGHVDPNKAIAPGLIYDMGFSDYYHFLCAMGYNNSAISSITKARAHCRKSANFLANLNLPSITIPELKKKLTVSRTVTNVGPVNSVYTAFVQAPAGTDVIVEPSSLSFNSTIRKLKFKVTFHSQLRVQGRYSFGNLLWKDGFHVVRIPLIVRTVIQDFYAET</sequence>
<dbReference type="GO" id="GO:0005576">
    <property type="term" value="C:extracellular region"/>
    <property type="evidence" value="ECO:0007669"/>
    <property type="project" value="UniProtKB-SubCell"/>
</dbReference>
<dbReference type="CDD" id="cd04852">
    <property type="entry name" value="Peptidases_S8_3"/>
    <property type="match status" value="1"/>
</dbReference>
<keyword evidence="6 9" id="KW-0378">Hydrolase</keyword>
<dbReference type="InterPro" id="IPR034197">
    <property type="entry name" value="Peptidases_S8_3"/>
</dbReference>
<reference evidence="13 14" key="1">
    <citation type="journal article" date="2018" name="Sci. Data">
        <title>The draft genome sequence of cork oak.</title>
        <authorList>
            <person name="Ramos A.M."/>
            <person name="Usie A."/>
            <person name="Barbosa P."/>
            <person name="Barros P.M."/>
            <person name="Capote T."/>
            <person name="Chaves I."/>
            <person name="Simoes F."/>
            <person name="Abreu I."/>
            <person name="Carrasquinho I."/>
            <person name="Faro C."/>
            <person name="Guimaraes J.B."/>
            <person name="Mendonca D."/>
            <person name="Nobrega F."/>
            <person name="Rodrigues L."/>
            <person name="Saibo N.J.M."/>
            <person name="Varela M.C."/>
            <person name="Egas C."/>
            <person name="Matos J."/>
            <person name="Miguel C.M."/>
            <person name="Oliveira M.M."/>
            <person name="Ricardo C.P."/>
            <person name="Goncalves S."/>
        </authorList>
    </citation>
    <scope>NUCLEOTIDE SEQUENCE [LARGE SCALE GENOMIC DNA]</scope>
    <source>
        <strain evidence="14">cv. HL8</strain>
    </source>
</reference>
<dbReference type="FunFam" id="3.40.50.200:FF:000006">
    <property type="entry name" value="Subtilisin-like protease SBT1.5"/>
    <property type="match status" value="1"/>
</dbReference>
<dbReference type="AlphaFoldDB" id="A0AAW0K9T6"/>
<dbReference type="Pfam" id="PF05922">
    <property type="entry name" value="Inhibitor_I9"/>
    <property type="match status" value="1"/>
</dbReference>
<dbReference type="EMBL" id="PKMF04000362">
    <property type="protein sequence ID" value="KAK7836089.1"/>
    <property type="molecule type" value="Genomic_DNA"/>
</dbReference>
<dbReference type="FunFam" id="3.30.70.80:FF:000002">
    <property type="entry name" value="Subtilisin-like protease SBT5.3"/>
    <property type="match status" value="1"/>
</dbReference>
<dbReference type="InterPro" id="IPR015500">
    <property type="entry name" value="Peptidase_S8_subtilisin-rel"/>
</dbReference>
<comment type="subcellular location">
    <subcellularLocation>
        <location evidence="1">Secreted</location>
    </subcellularLocation>
</comment>
<evidence type="ECO:0000256" key="1">
    <source>
        <dbReference type="ARBA" id="ARBA00004613"/>
    </source>
</evidence>
<proteinExistence type="inferred from homology"/>
<dbReference type="Gene3D" id="3.40.50.200">
    <property type="entry name" value="Peptidase S8/S53 domain"/>
    <property type="match status" value="2"/>
</dbReference>
<name>A0AAW0K9T6_QUESU</name>
<evidence type="ECO:0000256" key="5">
    <source>
        <dbReference type="ARBA" id="ARBA00022729"/>
    </source>
</evidence>
<protein>
    <submittedName>
        <fullName evidence="13">Subtilisin-like protease sbt3.6</fullName>
    </submittedName>
</protein>
<accession>A0AAW0K9T6</accession>
<keyword evidence="14" id="KW-1185">Reference proteome</keyword>
<keyword evidence="4 9" id="KW-0645">Protease</keyword>
<evidence type="ECO:0000256" key="8">
    <source>
        <dbReference type="PIRSR" id="PIRSR615500-1"/>
    </source>
</evidence>
<comment type="caution">
    <text evidence="13">The sequence shown here is derived from an EMBL/GenBank/DDBJ whole genome shotgun (WGS) entry which is preliminary data.</text>
</comment>
<feature type="domain" description="Subtilisin-like protease fibronectin type-III" evidence="12">
    <location>
        <begin position="727"/>
        <end position="822"/>
    </location>
</feature>
<dbReference type="GO" id="GO:0006508">
    <property type="term" value="P:proteolysis"/>
    <property type="evidence" value="ECO:0007669"/>
    <property type="project" value="UniProtKB-KW"/>
</dbReference>
<dbReference type="SUPFAM" id="SSF52743">
    <property type="entry name" value="Subtilisin-like"/>
    <property type="match status" value="1"/>
</dbReference>
<dbReference type="PRINTS" id="PR00723">
    <property type="entry name" value="SUBTILISIN"/>
</dbReference>
<evidence type="ECO:0000259" key="12">
    <source>
        <dbReference type="Pfam" id="PF17766"/>
    </source>
</evidence>
<keyword evidence="7 9" id="KW-0720">Serine protease</keyword>
<dbReference type="Proteomes" id="UP000237347">
    <property type="component" value="Unassembled WGS sequence"/>
</dbReference>
<dbReference type="PROSITE" id="PS00138">
    <property type="entry name" value="SUBTILASE_SER"/>
    <property type="match status" value="1"/>
</dbReference>
<feature type="active site" description="Charge relay system" evidence="8 9">
    <location>
        <position position="612"/>
    </location>
</feature>
<dbReference type="Gene3D" id="3.30.70.80">
    <property type="entry name" value="Peptidase S8 propeptide/proteinase inhibitor I9"/>
    <property type="match status" value="1"/>
</dbReference>
<evidence type="ECO:0000256" key="2">
    <source>
        <dbReference type="ARBA" id="ARBA00011073"/>
    </source>
</evidence>
<organism evidence="13 14">
    <name type="scientific">Quercus suber</name>
    <name type="common">Cork oak</name>
    <dbReference type="NCBI Taxonomy" id="58331"/>
    <lineage>
        <taxon>Eukaryota</taxon>
        <taxon>Viridiplantae</taxon>
        <taxon>Streptophyta</taxon>
        <taxon>Embryophyta</taxon>
        <taxon>Tracheophyta</taxon>
        <taxon>Spermatophyta</taxon>
        <taxon>Magnoliopsida</taxon>
        <taxon>eudicotyledons</taxon>
        <taxon>Gunneridae</taxon>
        <taxon>Pentapetalae</taxon>
        <taxon>rosids</taxon>
        <taxon>fabids</taxon>
        <taxon>Fagales</taxon>
        <taxon>Fagaceae</taxon>
        <taxon>Quercus</taxon>
    </lineage>
</organism>
<dbReference type="InterPro" id="IPR036852">
    <property type="entry name" value="Peptidase_S8/S53_dom_sf"/>
</dbReference>
<evidence type="ECO:0000256" key="3">
    <source>
        <dbReference type="ARBA" id="ARBA00022525"/>
    </source>
</evidence>
<dbReference type="PROSITE" id="PS51892">
    <property type="entry name" value="SUBTILASE"/>
    <property type="match status" value="1"/>
</dbReference>
<evidence type="ECO:0000256" key="6">
    <source>
        <dbReference type="ARBA" id="ARBA00022801"/>
    </source>
</evidence>
<dbReference type="FunFam" id="2.60.40.2310:FF:000001">
    <property type="entry name" value="Subtilisin-like protease SBT1.5"/>
    <property type="match status" value="1"/>
</dbReference>
<evidence type="ECO:0000256" key="7">
    <source>
        <dbReference type="ARBA" id="ARBA00022825"/>
    </source>
</evidence>
<evidence type="ECO:0000259" key="11">
    <source>
        <dbReference type="Pfam" id="PF05922"/>
    </source>
</evidence>
<evidence type="ECO:0000313" key="14">
    <source>
        <dbReference type="Proteomes" id="UP000237347"/>
    </source>
</evidence>
<dbReference type="Pfam" id="PF00082">
    <property type="entry name" value="Peptidase_S8"/>
    <property type="match status" value="1"/>
</dbReference>
<evidence type="ECO:0000256" key="4">
    <source>
        <dbReference type="ARBA" id="ARBA00022670"/>
    </source>
</evidence>
<dbReference type="GO" id="GO:0004252">
    <property type="term" value="F:serine-type endopeptidase activity"/>
    <property type="evidence" value="ECO:0007669"/>
    <property type="project" value="UniProtKB-UniRule"/>
</dbReference>